<keyword evidence="1" id="KW-0472">Membrane</keyword>
<keyword evidence="1" id="KW-0812">Transmembrane</keyword>
<evidence type="ECO:0008006" key="4">
    <source>
        <dbReference type="Google" id="ProtNLM"/>
    </source>
</evidence>
<gene>
    <name evidence="2" type="ORF">PSDVSF_13740</name>
</gene>
<proteinExistence type="predicted"/>
<name>A0ABM7P5P1_9BACT</name>
<feature type="transmembrane region" description="Helical" evidence="1">
    <location>
        <begin position="353"/>
        <end position="371"/>
    </location>
</feature>
<evidence type="ECO:0000313" key="2">
    <source>
        <dbReference type="EMBL" id="BCS88132.1"/>
    </source>
</evidence>
<keyword evidence="1" id="KW-1133">Transmembrane helix</keyword>
<dbReference type="Pfam" id="PF16149">
    <property type="entry name" value="DUF4857"/>
    <property type="match status" value="1"/>
</dbReference>
<reference evidence="2" key="1">
    <citation type="journal article" date="2022" name="Arch. Microbiol.">
        <title>Pseudodesulfovibrio sediminis sp. nov., a mesophilic and neutrophilic sulfate-reducing bacterium isolated from sediment of a brackish lake.</title>
        <authorList>
            <person name="Takahashi A."/>
            <person name="Kojima H."/>
            <person name="Watanabe M."/>
            <person name="Fukui M."/>
        </authorList>
    </citation>
    <scope>NUCLEOTIDE SEQUENCE</scope>
    <source>
        <strain evidence="2">SF6</strain>
    </source>
</reference>
<dbReference type="InterPro" id="IPR032333">
    <property type="entry name" value="DUF4857"/>
</dbReference>
<dbReference type="EMBL" id="AP024485">
    <property type="protein sequence ID" value="BCS88132.1"/>
    <property type="molecule type" value="Genomic_DNA"/>
</dbReference>
<feature type="transmembrane region" description="Helical" evidence="1">
    <location>
        <begin position="383"/>
        <end position="402"/>
    </location>
</feature>
<organism evidence="2 3">
    <name type="scientific">Pseudodesulfovibrio sediminis</name>
    <dbReference type="NCBI Taxonomy" id="2810563"/>
    <lineage>
        <taxon>Bacteria</taxon>
        <taxon>Pseudomonadati</taxon>
        <taxon>Thermodesulfobacteriota</taxon>
        <taxon>Desulfovibrionia</taxon>
        <taxon>Desulfovibrionales</taxon>
        <taxon>Desulfovibrionaceae</taxon>
    </lineage>
</organism>
<accession>A0ABM7P5P1</accession>
<sequence>MVSVARFSAVLVIVLGLSMTLPGLFIKATSVKVRPPGIYYSPLLERFVMQQGKQHRDEYGNILSAREFRRSLPFLYRADLVKWGEFPSRVGRVKVDPSIAARELQFVRISPRDINAPKFEMYMMLESSPEGAHLEYPSDMFLLKDGIEFYGCADNSLDKAKSELFTAAMLESGFVFPARIAGGNPDARKPFDWGYFLLDSTNTLFHLMMVKGQPLCVNTGKQFQAPVRHITVVEHPRKEFYAVVVTATNMFLISCDDYELIDLPLLDYNPDVDSVMLLATLTHRVVQQRTQNQVLLTALDGNWDPVSQFGQMIDLSPLAMRERLAALLFPFELESTSRFSKFKPFHFKVVSSHPMWTLSGIFLCLVTYWLFVRKRFRGNPTVWELAILSVMGVYGLIALVAVGRVKPLCRT</sequence>
<evidence type="ECO:0000313" key="3">
    <source>
        <dbReference type="Proteomes" id="UP001053296"/>
    </source>
</evidence>
<dbReference type="Proteomes" id="UP001053296">
    <property type="component" value="Chromosome"/>
</dbReference>
<dbReference type="RefSeq" id="WP_229595501.1">
    <property type="nucleotide sequence ID" value="NZ_AP024485.1"/>
</dbReference>
<keyword evidence="3" id="KW-1185">Reference proteome</keyword>
<evidence type="ECO:0000256" key="1">
    <source>
        <dbReference type="SAM" id="Phobius"/>
    </source>
</evidence>
<protein>
    <recommendedName>
        <fullName evidence="4">DUF4857 domain-containing protein</fullName>
    </recommendedName>
</protein>